<keyword evidence="3" id="KW-1185">Reference proteome</keyword>
<dbReference type="Proteomes" id="UP000579812">
    <property type="component" value="Unassembled WGS sequence"/>
</dbReference>
<sequence>MVIASTGNSLTLLTSDLGTVFTGPSTIYPATVTVQPTPPVTTVTYQQTPAVSVPPSVASPPDPATSGVSVLPQPRQTTRTLPYAPPMGKRL</sequence>
<gene>
    <name evidence="2" type="ORF">G5714_016444</name>
</gene>
<evidence type="ECO:0000313" key="3">
    <source>
        <dbReference type="Proteomes" id="UP000579812"/>
    </source>
</evidence>
<proteinExistence type="predicted"/>
<feature type="region of interest" description="Disordered" evidence="1">
    <location>
        <begin position="51"/>
        <end position="91"/>
    </location>
</feature>
<name>A0A7J6C936_9TELE</name>
<evidence type="ECO:0000256" key="1">
    <source>
        <dbReference type="SAM" id="MobiDB-lite"/>
    </source>
</evidence>
<organism evidence="2 3">
    <name type="scientific">Onychostoma macrolepis</name>
    <dbReference type="NCBI Taxonomy" id="369639"/>
    <lineage>
        <taxon>Eukaryota</taxon>
        <taxon>Metazoa</taxon>
        <taxon>Chordata</taxon>
        <taxon>Craniata</taxon>
        <taxon>Vertebrata</taxon>
        <taxon>Euteleostomi</taxon>
        <taxon>Actinopterygii</taxon>
        <taxon>Neopterygii</taxon>
        <taxon>Teleostei</taxon>
        <taxon>Ostariophysi</taxon>
        <taxon>Cypriniformes</taxon>
        <taxon>Cyprinidae</taxon>
        <taxon>Acrossocheilinae</taxon>
        <taxon>Onychostoma</taxon>
    </lineage>
</organism>
<protein>
    <submittedName>
        <fullName evidence="2">Uncharacterized protein</fullName>
    </submittedName>
</protein>
<dbReference type="AlphaFoldDB" id="A0A7J6C936"/>
<accession>A0A7J6C936</accession>
<comment type="caution">
    <text evidence="2">The sequence shown here is derived from an EMBL/GenBank/DDBJ whole genome shotgun (WGS) entry which is preliminary data.</text>
</comment>
<reference evidence="2 3" key="1">
    <citation type="submission" date="2020-04" db="EMBL/GenBank/DDBJ databases">
        <title>Chromosome-level genome assembly of a cyprinid fish Onychostoma macrolepis by integration of Nanopore Sequencing, Bionano and Hi-C technology.</title>
        <authorList>
            <person name="Wang D."/>
        </authorList>
    </citation>
    <scope>NUCLEOTIDE SEQUENCE [LARGE SCALE GENOMIC DNA]</scope>
    <source>
        <strain evidence="2">SWU-2019</strain>
        <tissue evidence="2">Muscle</tissue>
    </source>
</reference>
<dbReference type="EMBL" id="JAAMOB010000016">
    <property type="protein sequence ID" value="KAF4103561.1"/>
    <property type="molecule type" value="Genomic_DNA"/>
</dbReference>
<evidence type="ECO:0000313" key="2">
    <source>
        <dbReference type="EMBL" id="KAF4103561.1"/>
    </source>
</evidence>